<dbReference type="AlphaFoldDB" id="A0A162C0W3"/>
<dbReference type="Proteomes" id="UP000076858">
    <property type="component" value="Unassembled WGS sequence"/>
</dbReference>
<name>A0A162C0W3_9CRUS</name>
<evidence type="ECO:0000313" key="1">
    <source>
        <dbReference type="EMBL" id="KZR99700.1"/>
    </source>
</evidence>
<sequence length="48" mass="5588">MPSPDKTRSCNLHPKFVLFVLKKTISSKEEILSPRMVKLSFFHGKIDR</sequence>
<gene>
    <name evidence="1" type="ORF">APZ42_004336</name>
</gene>
<keyword evidence="2" id="KW-1185">Reference proteome</keyword>
<comment type="caution">
    <text evidence="1">The sequence shown here is derived from an EMBL/GenBank/DDBJ whole genome shotgun (WGS) entry which is preliminary data.</text>
</comment>
<protein>
    <submittedName>
        <fullName evidence="1">Uncharacterized protein</fullName>
    </submittedName>
</protein>
<organism evidence="1 2">
    <name type="scientific">Daphnia magna</name>
    <dbReference type="NCBI Taxonomy" id="35525"/>
    <lineage>
        <taxon>Eukaryota</taxon>
        <taxon>Metazoa</taxon>
        <taxon>Ecdysozoa</taxon>
        <taxon>Arthropoda</taxon>
        <taxon>Crustacea</taxon>
        <taxon>Branchiopoda</taxon>
        <taxon>Diplostraca</taxon>
        <taxon>Cladocera</taxon>
        <taxon>Anomopoda</taxon>
        <taxon>Daphniidae</taxon>
        <taxon>Daphnia</taxon>
    </lineage>
</organism>
<reference evidence="1 2" key="1">
    <citation type="submission" date="2016-03" db="EMBL/GenBank/DDBJ databases">
        <title>EvidentialGene: Evidence-directed Construction of Genes on Genomes.</title>
        <authorList>
            <person name="Gilbert D.G."/>
            <person name="Choi J.-H."/>
            <person name="Mockaitis K."/>
            <person name="Colbourne J."/>
            <person name="Pfrender M."/>
        </authorList>
    </citation>
    <scope>NUCLEOTIDE SEQUENCE [LARGE SCALE GENOMIC DNA]</scope>
    <source>
        <strain evidence="1 2">Xinb3</strain>
        <tissue evidence="1">Complete organism</tissue>
    </source>
</reference>
<proteinExistence type="predicted"/>
<evidence type="ECO:0000313" key="2">
    <source>
        <dbReference type="Proteomes" id="UP000076858"/>
    </source>
</evidence>
<accession>A0A162C0W3</accession>
<dbReference type="EMBL" id="LRGB01012907">
    <property type="protein sequence ID" value="KZR99700.1"/>
    <property type="molecule type" value="Genomic_DNA"/>
</dbReference>